<dbReference type="InterPro" id="IPR002324">
    <property type="entry name" value="Cyt_c_ID"/>
</dbReference>
<evidence type="ECO:0000256" key="5">
    <source>
        <dbReference type="ARBA" id="ARBA00022982"/>
    </source>
</evidence>
<evidence type="ECO:0000256" key="2">
    <source>
        <dbReference type="ARBA" id="ARBA00022448"/>
    </source>
</evidence>
<dbReference type="SUPFAM" id="SSF46626">
    <property type="entry name" value="Cytochrome c"/>
    <property type="match status" value="1"/>
</dbReference>
<organism evidence="11 12">
    <name type="scientific">Pseudomonas mandelii JR-1</name>
    <dbReference type="NCBI Taxonomy" id="1147786"/>
    <lineage>
        <taxon>Bacteria</taxon>
        <taxon>Pseudomonadati</taxon>
        <taxon>Pseudomonadota</taxon>
        <taxon>Gammaproteobacteria</taxon>
        <taxon>Pseudomonadales</taxon>
        <taxon>Pseudomonadaceae</taxon>
        <taxon>Pseudomonas</taxon>
    </lineage>
</organism>
<dbReference type="HOGENOM" id="CLU_133112_1_0_6"/>
<evidence type="ECO:0000256" key="7">
    <source>
        <dbReference type="ARBA" id="ARBA00031244"/>
    </source>
</evidence>
<dbReference type="Proteomes" id="UP000026913">
    <property type="component" value="Chromosome"/>
</dbReference>
<comment type="PTM">
    <text evidence="8">Binds 1 heme c group covalently per subunit.</text>
</comment>
<dbReference type="PROSITE" id="PS51007">
    <property type="entry name" value="CYTC"/>
    <property type="match status" value="1"/>
</dbReference>
<feature type="binding site" description="covalent" evidence="8">
    <location>
        <position position="39"/>
    </location>
    <ligand>
        <name>heme c</name>
        <dbReference type="ChEBI" id="CHEBI:61717"/>
    </ligand>
</feature>
<evidence type="ECO:0000256" key="1">
    <source>
        <dbReference type="ARBA" id="ARBA00021020"/>
    </source>
</evidence>
<feature type="binding site" description="covalent" evidence="8">
    <location>
        <position position="88"/>
    </location>
    <ligand>
        <name>heme c</name>
        <dbReference type="ChEBI" id="CHEBI:61717"/>
    </ligand>
</feature>
<evidence type="ECO:0000313" key="12">
    <source>
        <dbReference type="Proteomes" id="UP000026913"/>
    </source>
</evidence>
<reference evidence="11 12" key="1">
    <citation type="journal article" date="2012" name="J. Bacteriol.">
        <title>Genome sequence of cold-adapted Pseudomonas mandelii strain JR-1.</title>
        <authorList>
            <person name="Jang S.H."/>
            <person name="Kim J."/>
            <person name="Kim J."/>
            <person name="Hong S."/>
            <person name="Lee C."/>
        </authorList>
    </citation>
    <scope>NUCLEOTIDE SEQUENCE [LARGE SCALE GENOMIC DNA]</scope>
    <source>
        <strain evidence="11 12">JR-1</strain>
    </source>
</reference>
<keyword evidence="9" id="KW-0732">Signal</keyword>
<feature type="binding site" description="covalent" evidence="8">
    <location>
        <position position="43"/>
    </location>
    <ligand>
        <name>heme c</name>
        <dbReference type="ChEBI" id="CHEBI:61717"/>
    </ligand>
</feature>
<dbReference type="InterPro" id="IPR009056">
    <property type="entry name" value="Cyt_c-like_dom"/>
</dbReference>
<proteinExistence type="predicted"/>
<dbReference type="EMBL" id="CP005960">
    <property type="protein sequence ID" value="AHZ67537.1"/>
    <property type="molecule type" value="Genomic_DNA"/>
</dbReference>
<sequence>MQGNTMKNTLFSLFALTAALSVQPAMAQDALELFKSKPCAACHSIDTKIVGPALKDVAAKNAGVPGAVDTLASHIKNGTQGNWGPMPMPANPVTEEEAKTLATWVLTLK</sequence>
<dbReference type="GO" id="GO:0005506">
    <property type="term" value="F:iron ion binding"/>
    <property type="evidence" value="ECO:0007669"/>
    <property type="project" value="InterPro"/>
</dbReference>
<keyword evidence="2" id="KW-0813">Transport</keyword>
<protein>
    <recommendedName>
        <fullName evidence="1">Cytochrome c-551</fullName>
    </recommendedName>
    <alternativeName>
        <fullName evidence="7">Cytochrome c551</fullName>
    </alternativeName>
</protein>
<dbReference type="InterPro" id="IPR036909">
    <property type="entry name" value="Cyt_c-like_dom_sf"/>
</dbReference>
<evidence type="ECO:0000259" key="10">
    <source>
        <dbReference type="PROSITE" id="PS51007"/>
    </source>
</evidence>
<feature type="signal peptide" evidence="9">
    <location>
        <begin position="1"/>
        <end position="27"/>
    </location>
</feature>
<dbReference type="GO" id="GO:0009055">
    <property type="term" value="F:electron transfer activity"/>
    <property type="evidence" value="ECO:0007669"/>
    <property type="project" value="InterPro"/>
</dbReference>
<name>A0A024E406_9PSED</name>
<dbReference type="Gene3D" id="1.10.760.10">
    <property type="entry name" value="Cytochrome c-like domain"/>
    <property type="match status" value="1"/>
</dbReference>
<evidence type="ECO:0000256" key="3">
    <source>
        <dbReference type="ARBA" id="ARBA00022617"/>
    </source>
</evidence>
<dbReference type="AlphaFoldDB" id="A0A024E406"/>
<evidence type="ECO:0000256" key="8">
    <source>
        <dbReference type="PIRSR" id="PIRSR602324-1"/>
    </source>
</evidence>
<keyword evidence="4 8" id="KW-0479">Metal-binding</keyword>
<evidence type="ECO:0000256" key="6">
    <source>
        <dbReference type="ARBA" id="ARBA00023004"/>
    </source>
</evidence>
<dbReference type="PRINTS" id="PR00606">
    <property type="entry name" value="CYTCHROMECID"/>
</dbReference>
<evidence type="ECO:0000313" key="11">
    <source>
        <dbReference type="EMBL" id="AHZ67537.1"/>
    </source>
</evidence>
<evidence type="ECO:0000256" key="4">
    <source>
        <dbReference type="ARBA" id="ARBA00022723"/>
    </source>
</evidence>
<feature type="domain" description="Cytochrome c" evidence="10">
    <location>
        <begin position="25"/>
        <end position="109"/>
    </location>
</feature>
<dbReference type="KEGG" id="pman:OU5_0458"/>
<keyword evidence="6 8" id="KW-0408">Iron</keyword>
<keyword evidence="5" id="KW-0249">Electron transport</keyword>
<evidence type="ECO:0000256" key="9">
    <source>
        <dbReference type="SAM" id="SignalP"/>
    </source>
</evidence>
<keyword evidence="3 8" id="KW-0349">Heme</keyword>
<feature type="chain" id="PRO_5001530438" description="Cytochrome c-551" evidence="9">
    <location>
        <begin position="28"/>
        <end position="109"/>
    </location>
</feature>
<dbReference type="GO" id="GO:0020037">
    <property type="term" value="F:heme binding"/>
    <property type="evidence" value="ECO:0007669"/>
    <property type="project" value="InterPro"/>
</dbReference>
<accession>A0A024E406</accession>
<dbReference type="Pfam" id="PF00034">
    <property type="entry name" value="Cytochrom_C"/>
    <property type="match status" value="1"/>
</dbReference>
<gene>
    <name evidence="11" type="primary">nirM</name>
    <name evidence="11" type="ORF">OU5_0458</name>
</gene>